<dbReference type="Proteomes" id="UP000294911">
    <property type="component" value="Unassembled WGS sequence"/>
</dbReference>
<sequence length="282" mass="30470">MMTGETPDVGVLFDDGSEHFAHWTPLLWAPIGRKLAAMADPGVGERVLDACCGTGASALPAANAVGPSGWVDAVDLSEQLIAEGRVRAAEARLRNLRFVRADITEWLPVANPYDVVQCGFGVFFLPEMDTDCQRLVRLLRPGGRFALTSWASGSLESVFQPFFAAAVEQRPELANAPKPPQTTNSERLLTEEAVGRWLADRGLVDVRTSRVEHEVPVDATLAWRFLQSGPAKAVLAGLTGDAVARVREGFRERLESAKVRTLSAPFIVARGTVPASTEPQDP</sequence>
<proteinExistence type="predicted"/>
<evidence type="ECO:0000313" key="3">
    <source>
        <dbReference type="Proteomes" id="UP000294911"/>
    </source>
</evidence>
<keyword evidence="2" id="KW-0808">Transferase</keyword>
<organism evidence="2 3">
    <name type="scientific">Tamaricihabitans halophyticus</name>
    <dbReference type="NCBI Taxonomy" id="1262583"/>
    <lineage>
        <taxon>Bacteria</taxon>
        <taxon>Bacillati</taxon>
        <taxon>Actinomycetota</taxon>
        <taxon>Actinomycetes</taxon>
        <taxon>Pseudonocardiales</taxon>
        <taxon>Pseudonocardiaceae</taxon>
        <taxon>Tamaricihabitans</taxon>
    </lineage>
</organism>
<name>A0A4R2Q8A3_9PSEU</name>
<protein>
    <submittedName>
        <fullName evidence="2">Methyltransferase family protein</fullName>
    </submittedName>
</protein>
<keyword evidence="3" id="KW-1185">Reference proteome</keyword>
<dbReference type="AlphaFoldDB" id="A0A4R2Q8A3"/>
<accession>A0A4R2Q8A3</accession>
<reference evidence="2 3" key="1">
    <citation type="submission" date="2019-03" db="EMBL/GenBank/DDBJ databases">
        <title>Genomic Encyclopedia of Type Strains, Phase IV (KMG-IV): sequencing the most valuable type-strain genomes for metagenomic binning, comparative biology and taxonomic classification.</title>
        <authorList>
            <person name="Goeker M."/>
        </authorList>
    </citation>
    <scope>NUCLEOTIDE SEQUENCE [LARGE SCALE GENOMIC DNA]</scope>
    <source>
        <strain evidence="2 3">DSM 45765</strain>
    </source>
</reference>
<dbReference type="EMBL" id="SLXQ01000017">
    <property type="protein sequence ID" value="TCP45082.1"/>
    <property type="molecule type" value="Genomic_DNA"/>
</dbReference>
<evidence type="ECO:0000259" key="1">
    <source>
        <dbReference type="Pfam" id="PF13649"/>
    </source>
</evidence>
<gene>
    <name evidence="2" type="ORF">EV191_11748</name>
</gene>
<dbReference type="GO" id="GO:0032259">
    <property type="term" value="P:methylation"/>
    <property type="evidence" value="ECO:0007669"/>
    <property type="project" value="UniProtKB-KW"/>
</dbReference>
<dbReference type="GO" id="GO:0008168">
    <property type="term" value="F:methyltransferase activity"/>
    <property type="evidence" value="ECO:0007669"/>
    <property type="project" value="UniProtKB-KW"/>
</dbReference>
<dbReference type="CDD" id="cd02440">
    <property type="entry name" value="AdoMet_MTases"/>
    <property type="match status" value="1"/>
</dbReference>
<dbReference type="Pfam" id="PF13649">
    <property type="entry name" value="Methyltransf_25"/>
    <property type="match status" value="1"/>
</dbReference>
<comment type="caution">
    <text evidence="2">The sequence shown here is derived from an EMBL/GenBank/DDBJ whole genome shotgun (WGS) entry which is preliminary data.</text>
</comment>
<dbReference type="SUPFAM" id="SSF53335">
    <property type="entry name" value="S-adenosyl-L-methionine-dependent methyltransferases"/>
    <property type="match status" value="1"/>
</dbReference>
<dbReference type="PANTHER" id="PTHR43591:SF99">
    <property type="entry name" value="OS06G0646000 PROTEIN"/>
    <property type="match status" value="1"/>
</dbReference>
<dbReference type="PANTHER" id="PTHR43591">
    <property type="entry name" value="METHYLTRANSFERASE"/>
    <property type="match status" value="1"/>
</dbReference>
<dbReference type="Gene3D" id="3.40.50.150">
    <property type="entry name" value="Vaccinia Virus protein VP39"/>
    <property type="match status" value="1"/>
</dbReference>
<evidence type="ECO:0000313" key="2">
    <source>
        <dbReference type="EMBL" id="TCP45082.1"/>
    </source>
</evidence>
<keyword evidence="2" id="KW-0489">Methyltransferase</keyword>
<dbReference type="InterPro" id="IPR029063">
    <property type="entry name" value="SAM-dependent_MTases_sf"/>
</dbReference>
<dbReference type="InterPro" id="IPR041698">
    <property type="entry name" value="Methyltransf_25"/>
</dbReference>
<feature type="domain" description="Methyltransferase" evidence="1">
    <location>
        <begin position="47"/>
        <end position="143"/>
    </location>
</feature>